<keyword evidence="4" id="KW-0732">Signal</keyword>
<evidence type="ECO:0000256" key="11">
    <source>
        <dbReference type="SAM" id="Phobius"/>
    </source>
</evidence>
<dbReference type="SUPFAM" id="SSF49313">
    <property type="entry name" value="Cadherin-like"/>
    <property type="match status" value="3"/>
</dbReference>
<dbReference type="InterPro" id="IPR020894">
    <property type="entry name" value="Cadherin_CS"/>
</dbReference>
<proteinExistence type="predicted"/>
<evidence type="ECO:0000256" key="3">
    <source>
        <dbReference type="ARBA" id="ARBA00022692"/>
    </source>
</evidence>
<dbReference type="Pfam" id="PF00028">
    <property type="entry name" value="Cadherin"/>
    <property type="match status" value="1"/>
</dbReference>
<evidence type="ECO:0000256" key="2">
    <source>
        <dbReference type="ARBA" id="ARBA00022536"/>
    </source>
</evidence>
<protein>
    <recommendedName>
        <fullName evidence="12">Cadherin domain-containing protein</fullName>
    </recommendedName>
</protein>
<name>A0ABD0M716_9CAEN</name>
<keyword evidence="2" id="KW-0245">EGF-like domain</keyword>
<dbReference type="PRINTS" id="PR00205">
    <property type="entry name" value="CADHERIN"/>
</dbReference>
<dbReference type="GO" id="GO:0005509">
    <property type="term" value="F:calcium ion binding"/>
    <property type="evidence" value="ECO:0007669"/>
    <property type="project" value="UniProtKB-UniRule"/>
</dbReference>
<dbReference type="FunFam" id="2.60.40.60:FF:000058">
    <property type="entry name" value="FAT atypical cadherin 3"/>
    <property type="match status" value="1"/>
</dbReference>
<organism evidence="13 14">
    <name type="scientific">Batillaria attramentaria</name>
    <dbReference type="NCBI Taxonomy" id="370345"/>
    <lineage>
        <taxon>Eukaryota</taxon>
        <taxon>Metazoa</taxon>
        <taxon>Spiralia</taxon>
        <taxon>Lophotrochozoa</taxon>
        <taxon>Mollusca</taxon>
        <taxon>Gastropoda</taxon>
        <taxon>Caenogastropoda</taxon>
        <taxon>Sorbeoconcha</taxon>
        <taxon>Cerithioidea</taxon>
        <taxon>Batillariidae</taxon>
        <taxon>Batillaria</taxon>
    </lineage>
</organism>
<dbReference type="PANTHER" id="PTHR24027:SF438">
    <property type="entry name" value="CADHERIN 23"/>
    <property type="match status" value="1"/>
</dbReference>
<evidence type="ECO:0000313" key="14">
    <source>
        <dbReference type="Proteomes" id="UP001519460"/>
    </source>
</evidence>
<evidence type="ECO:0000256" key="7">
    <source>
        <dbReference type="ARBA" id="ARBA00022989"/>
    </source>
</evidence>
<evidence type="ECO:0000256" key="4">
    <source>
        <dbReference type="ARBA" id="ARBA00022729"/>
    </source>
</evidence>
<dbReference type="EMBL" id="JACVVK020000004">
    <property type="protein sequence ID" value="KAK7507307.1"/>
    <property type="molecule type" value="Genomic_DNA"/>
</dbReference>
<keyword evidence="14" id="KW-1185">Reference proteome</keyword>
<sequence length="426" mass="46483">MFQFPDSVVADAFNTSTRIDNVTSQTVLDITLSGPLDCETRSHYTFSLWARDGGAPSLSSTAVVSVTVTDVQDTPPFFQLDTYRANITENMPVGTSIIQLSAEDGDRTFKNGIVYSIVEGNTDYFAVDNNTGTISSLVVLDRDNTSMVGREGVFALTVRATELDDLLPQYGNSTTDVFVLIVVDDVNDHVPTFSSSLYTAFVREDTRESSLVYFEGDGYISVSDSDQGRNSHFNLSVEKDGVPWSVLVPTPVEVYSEALVLLRVMDSNAIKEAVGTHISFQIVAREISTTQRHSSTAEVVITVERLTEQTTTPAPPESNPITAPDVVVFIIGFLVVFNIVVSVLIIWYMRKRSQEPKQGLVRRGSKYYVNGVAKKEAAPHVQNGSVVKPESVVVEVDARDRCDVVPLNERASFGKSGGGGPSRVNV</sequence>
<evidence type="ECO:0000256" key="8">
    <source>
        <dbReference type="ARBA" id="ARBA00023136"/>
    </source>
</evidence>
<evidence type="ECO:0000313" key="13">
    <source>
        <dbReference type="EMBL" id="KAK7507307.1"/>
    </source>
</evidence>
<evidence type="ECO:0000259" key="12">
    <source>
        <dbReference type="PROSITE" id="PS50268"/>
    </source>
</evidence>
<dbReference type="AlphaFoldDB" id="A0ABD0M716"/>
<feature type="domain" description="Cadherin" evidence="12">
    <location>
        <begin position="194"/>
        <end position="318"/>
    </location>
</feature>
<dbReference type="InterPro" id="IPR039808">
    <property type="entry name" value="Cadherin"/>
</dbReference>
<dbReference type="PROSITE" id="PS50268">
    <property type="entry name" value="CADHERIN_2"/>
    <property type="match status" value="3"/>
</dbReference>
<feature type="domain" description="Cadherin" evidence="12">
    <location>
        <begin position="79"/>
        <end position="193"/>
    </location>
</feature>
<comment type="subcellular location">
    <subcellularLocation>
        <location evidence="1">Membrane</location>
        <topology evidence="1">Single-pass membrane protein</topology>
    </subcellularLocation>
</comment>
<evidence type="ECO:0000256" key="5">
    <source>
        <dbReference type="ARBA" id="ARBA00022737"/>
    </source>
</evidence>
<evidence type="ECO:0000256" key="10">
    <source>
        <dbReference type="PROSITE-ProRule" id="PRU00043"/>
    </source>
</evidence>
<dbReference type="GO" id="GO:0016020">
    <property type="term" value="C:membrane"/>
    <property type="evidence" value="ECO:0007669"/>
    <property type="project" value="UniProtKB-SubCell"/>
</dbReference>
<dbReference type="Proteomes" id="UP001519460">
    <property type="component" value="Unassembled WGS sequence"/>
</dbReference>
<keyword evidence="7 11" id="KW-1133">Transmembrane helix</keyword>
<evidence type="ECO:0000256" key="1">
    <source>
        <dbReference type="ARBA" id="ARBA00004167"/>
    </source>
</evidence>
<dbReference type="SMART" id="SM00112">
    <property type="entry name" value="CA"/>
    <property type="match status" value="2"/>
</dbReference>
<dbReference type="CDD" id="cd11304">
    <property type="entry name" value="Cadherin_repeat"/>
    <property type="match status" value="2"/>
</dbReference>
<keyword evidence="9" id="KW-1015">Disulfide bond</keyword>
<comment type="caution">
    <text evidence="13">The sequence shown here is derived from an EMBL/GenBank/DDBJ whole genome shotgun (WGS) entry which is preliminary data.</text>
</comment>
<dbReference type="PROSITE" id="PS00232">
    <property type="entry name" value="CADHERIN_1"/>
    <property type="match status" value="1"/>
</dbReference>
<keyword evidence="5" id="KW-0677">Repeat</keyword>
<dbReference type="PANTHER" id="PTHR24027">
    <property type="entry name" value="CADHERIN-23"/>
    <property type="match status" value="1"/>
</dbReference>
<reference evidence="13 14" key="1">
    <citation type="journal article" date="2023" name="Sci. Data">
        <title>Genome assembly of the Korean intertidal mud-creeper Batillaria attramentaria.</title>
        <authorList>
            <person name="Patra A.K."/>
            <person name="Ho P.T."/>
            <person name="Jun S."/>
            <person name="Lee S.J."/>
            <person name="Kim Y."/>
            <person name="Won Y.J."/>
        </authorList>
    </citation>
    <scope>NUCLEOTIDE SEQUENCE [LARGE SCALE GENOMIC DNA]</scope>
    <source>
        <strain evidence="13">Wonlab-2016</strain>
    </source>
</reference>
<gene>
    <name evidence="13" type="ORF">BaRGS_00001242</name>
</gene>
<dbReference type="InterPro" id="IPR015919">
    <property type="entry name" value="Cadherin-like_sf"/>
</dbReference>
<dbReference type="InterPro" id="IPR002126">
    <property type="entry name" value="Cadherin-like_dom"/>
</dbReference>
<keyword evidence="6 10" id="KW-0106">Calcium</keyword>
<evidence type="ECO:0000256" key="9">
    <source>
        <dbReference type="ARBA" id="ARBA00023157"/>
    </source>
</evidence>
<dbReference type="Gene3D" id="2.60.40.60">
    <property type="entry name" value="Cadherins"/>
    <property type="match status" value="3"/>
</dbReference>
<keyword evidence="3 11" id="KW-0812">Transmembrane</keyword>
<feature type="transmembrane region" description="Helical" evidence="11">
    <location>
        <begin position="326"/>
        <end position="348"/>
    </location>
</feature>
<feature type="domain" description="Cadherin" evidence="12">
    <location>
        <begin position="18"/>
        <end position="78"/>
    </location>
</feature>
<evidence type="ECO:0000256" key="6">
    <source>
        <dbReference type="ARBA" id="ARBA00022837"/>
    </source>
</evidence>
<accession>A0ABD0M716</accession>
<keyword evidence="8 11" id="KW-0472">Membrane</keyword>